<gene>
    <name evidence="2" type="ORF">NITINOP_2005</name>
</gene>
<feature type="transmembrane region" description="Helical" evidence="1">
    <location>
        <begin position="32"/>
        <end position="51"/>
    </location>
</feature>
<keyword evidence="1" id="KW-1133">Transmembrane helix</keyword>
<dbReference type="AlphaFoldDB" id="A0A0S4KR99"/>
<keyword evidence="1" id="KW-0472">Membrane</keyword>
<accession>A0A0S4KR99</accession>
<dbReference type="Proteomes" id="UP000066284">
    <property type="component" value="Chromosome 1"/>
</dbReference>
<keyword evidence="3" id="KW-1185">Reference proteome</keyword>
<proteinExistence type="predicted"/>
<evidence type="ECO:0000313" key="3">
    <source>
        <dbReference type="Proteomes" id="UP000066284"/>
    </source>
</evidence>
<dbReference type="EMBL" id="LN885086">
    <property type="protein sequence ID" value="CUQ66977.1"/>
    <property type="molecule type" value="Genomic_DNA"/>
</dbReference>
<dbReference type="RefSeq" id="WP_062485002.1">
    <property type="nucleotide sequence ID" value="NZ_LN885086.1"/>
</dbReference>
<name>A0A0S4KR99_9BACT</name>
<evidence type="ECO:0000313" key="2">
    <source>
        <dbReference type="EMBL" id="CUQ66977.1"/>
    </source>
</evidence>
<dbReference type="KEGG" id="nio:NITINOP_2005"/>
<protein>
    <submittedName>
        <fullName evidence="2">Uncharacterized protein</fullName>
    </submittedName>
</protein>
<reference evidence="3" key="1">
    <citation type="submission" date="2015-09" db="EMBL/GenBank/DDBJ databases">
        <authorList>
            <person name="Daims H."/>
        </authorList>
    </citation>
    <scope>NUCLEOTIDE SEQUENCE [LARGE SCALE GENOMIC DNA]</scope>
</reference>
<organism evidence="2 3">
    <name type="scientific">Candidatus Nitrospira inopinata</name>
    <dbReference type="NCBI Taxonomy" id="1715989"/>
    <lineage>
        <taxon>Bacteria</taxon>
        <taxon>Pseudomonadati</taxon>
        <taxon>Nitrospirota</taxon>
        <taxon>Nitrospiria</taxon>
        <taxon>Nitrospirales</taxon>
        <taxon>Nitrospiraceae</taxon>
        <taxon>Nitrospira</taxon>
    </lineage>
</organism>
<keyword evidence="1" id="KW-0812">Transmembrane</keyword>
<feature type="transmembrane region" description="Helical" evidence="1">
    <location>
        <begin position="6"/>
        <end position="25"/>
    </location>
</feature>
<sequence length="59" mass="6712">MRWFNFVGWGMLALAVMLDEWLYLYLWEEFNVGVVVAAAIYLVVAIGLSVWGGRSTDPD</sequence>
<evidence type="ECO:0000256" key="1">
    <source>
        <dbReference type="SAM" id="Phobius"/>
    </source>
</evidence>